<dbReference type="InterPro" id="IPR036034">
    <property type="entry name" value="PDZ_sf"/>
</dbReference>
<feature type="domain" description="Lon proteolytic" evidence="2">
    <location>
        <begin position="262"/>
        <end position="354"/>
    </location>
</feature>
<accession>A0ABV7WN30</accession>
<dbReference type="Pfam" id="PF05362">
    <property type="entry name" value="Lon_C"/>
    <property type="match status" value="1"/>
</dbReference>
<evidence type="ECO:0000313" key="5">
    <source>
        <dbReference type="Proteomes" id="UP001595685"/>
    </source>
</evidence>
<dbReference type="EMBL" id="JBHRWW010000023">
    <property type="protein sequence ID" value="MFC3690432.1"/>
    <property type="molecule type" value="Genomic_DNA"/>
</dbReference>
<proteinExistence type="predicted"/>
<dbReference type="SUPFAM" id="SSF50156">
    <property type="entry name" value="PDZ domain-like"/>
    <property type="match status" value="1"/>
</dbReference>
<feature type="transmembrane region" description="Helical" evidence="1">
    <location>
        <begin position="27"/>
        <end position="52"/>
    </location>
</feature>
<dbReference type="Proteomes" id="UP001595685">
    <property type="component" value="Unassembled WGS sequence"/>
</dbReference>
<gene>
    <name evidence="4" type="ORF">ACFOLH_18945</name>
</gene>
<dbReference type="Gene3D" id="2.30.42.10">
    <property type="match status" value="1"/>
</dbReference>
<dbReference type="RefSeq" id="WP_340291608.1">
    <property type="nucleotide sequence ID" value="NZ_JBBEOI010000044.1"/>
</dbReference>
<dbReference type="InterPro" id="IPR014721">
    <property type="entry name" value="Ribsml_uS5_D2-typ_fold_subgr"/>
</dbReference>
<dbReference type="InterPro" id="IPR001478">
    <property type="entry name" value="PDZ"/>
</dbReference>
<evidence type="ECO:0000256" key="1">
    <source>
        <dbReference type="SAM" id="Phobius"/>
    </source>
</evidence>
<keyword evidence="5" id="KW-1185">Reference proteome</keyword>
<comment type="caution">
    <text evidence="4">The sequence shown here is derived from an EMBL/GenBank/DDBJ whole genome shotgun (WGS) entry which is preliminary data.</text>
</comment>
<evidence type="ECO:0000259" key="3">
    <source>
        <dbReference type="Pfam" id="PF13180"/>
    </source>
</evidence>
<keyword evidence="1" id="KW-1133">Transmembrane helix</keyword>
<dbReference type="InterPro" id="IPR008269">
    <property type="entry name" value="Lon_proteolytic"/>
</dbReference>
<name>A0ABV7WN30_9MICO</name>
<dbReference type="Pfam" id="PF13180">
    <property type="entry name" value="PDZ_2"/>
    <property type="match status" value="1"/>
</dbReference>
<reference evidence="5" key="1">
    <citation type="journal article" date="2019" name="Int. J. Syst. Evol. Microbiol.">
        <title>The Global Catalogue of Microorganisms (GCM) 10K type strain sequencing project: providing services to taxonomists for standard genome sequencing and annotation.</title>
        <authorList>
            <consortium name="The Broad Institute Genomics Platform"/>
            <consortium name="The Broad Institute Genome Sequencing Center for Infectious Disease"/>
            <person name="Wu L."/>
            <person name="Ma J."/>
        </authorList>
    </citation>
    <scope>NUCLEOTIDE SEQUENCE [LARGE SCALE GENOMIC DNA]</scope>
    <source>
        <strain evidence="5">NCAIM B.02333</strain>
    </source>
</reference>
<evidence type="ECO:0000313" key="4">
    <source>
        <dbReference type="EMBL" id="MFC3690432.1"/>
    </source>
</evidence>
<sequence>MSSTTSAPGTAHVAGPDSPWRLAPRTVVLLVSGLTAVTLGGIVATLPVPYVVFSPGPVRDTLGATAEGEDLIVVEGAETYPTEGQLDLTTIRVAGGPLGRVTVLDAMQAYVDGARSLRPVETVYPPDETREEAREASTAQMVSAQQSAAVAALLELGEQVPARLVVSGFGGNPASKAVLEEGDVVRAVDGTPVTSSGGLVERLQDYEPGQAVDITVLRGTEELTERIELAASEEDAVILGVLISPEYELPYEISYDVGGIGGPSAGLMFSLGIYDKLSPGALTGGAHVAGTGTIADDGVVGPIDGIQQKLVGARDVGAEWFLAPVDNCDDVVGSVPDGLRVTAVASLSEAVDAVEAVASDDTDGLPSCEDVLAGS</sequence>
<feature type="domain" description="PDZ" evidence="3">
    <location>
        <begin position="171"/>
        <end position="228"/>
    </location>
</feature>
<dbReference type="InterPro" id="IPR020568">
    <property type="entry name" value="Ribosomal_Su5_D2-typ_SF"/>
</dbReference>
<dbReference type="SUPFAM" id="SSF54211">
    <property type="entry name" value="Ribosomal protein S5 domain 2-like"/>
    <property type="match status" value="1"/>
</dbReference>
<evidence type="ECO:0000259" key="2">
    <source>
        <dbReference type="Pfam" id="PF05362"/>
    </source>
</evidence>
<keyword evidence="1" id="KW-0472">Membrane</keyword>
<dbReference type="Gene3D" id="3.30.230.10">
    <property type="match status" value="1"/>
</dbReference>
<organism evidence="4 5">
    <name type="scientific">Aquipuribacter hungaricus</name>
    <dbReference type="NCBI Taxonomy" id="545624"/>
    <lineage>
        <taxon>Bacteria</taxon>
        <taxon>Bacillati</taxon>
        <taxon>Actinomycetota</taxon>
        <taxon>Actinomycetes</taxon>
        <taxon>Micrococcales</taxon>
        <taxon>Intrasporangiaceae</taxon>
        <taxon>Aquipuribacter</taxon>
    </lineage>
</organism>
<keyword evidence="1" id="KW-0812">Transmembrane</keyword>
<protein>
    <submittedName>
        <fullName evidence="4">PDZ domain-containing protein</fullName>
    </submittedName>
</protein>